<proteinExistence type="inferred from homology"/>
<organism evidence="11 12">
    <name type="scientific">Candida metapsilosis</name>
    <dbReference type="NCBI Taxonomy" id="273372"/>
    <lineage>
        <taxon>Eukaryota</taxon>
        <taxon>Fungi</taxon>
        <taxon>Dikarya</taxon>
        <taxon>Ascomycota</taxon>
        <taxon>Saccharomycotina</taxon>
        <taxon>Pichiomycetes</taxon>
        <taxon>Debaryomycetaceae</taxon>
        <taxon>Candida/Lodderomyces clade</taxon>
        <taxon>Candida</taxon>
    </lineage>
</organism>
<dbReference type="PANTHER" id="PTHR10555:SF170">
    <property type="entry name" value="FI18122P1"/>
    <property type="match status" value="1"/>
</dbReference>
<dbReference type="AlphaFoldDB" id="A0A8H8DB56"/>
<gene>
    <name evidence="11" type="ORF">I9W82_004078</name>
</gene>
<dbReference type="Gene3D" id="3.30.1520.10">
    <property type="entry name" value="Phox-like domain"/>
    <property type="match status" value="1"/>
</dbReference>
<dbReference type="PANTHER" id="PTHR10555">
    <property type="entry name" value="SORTING NEXIN"/>
    <property type="match status" value="1"/>
</dbReference>
<dbReference type="OrthoDB" id="10254720at2759"/>
<dbReference type="SMART" id="SM00312">
    <property type="entry name" value="PX"/>
    <property type="match status" value="1"/>
</dbReference>
<comment type="subcellular location">
    <subcellularLocation>
        <location evidence="2">Endosome membrane</location>
        <topology evidence="2">Peripheral membrane protein</topology>
    </subcellularLocation>
    <subcellularLocation>
        <location evidence="1">Vacuole membrane</location>
        <topology evidence="1">Peripheral membrane protein</topology>
    </subcellularLocation>
</comment>
<dbReference type="Pfam" id="PF00787">
    <property type="entry name" value="PX"/>
    <property type="match status" value="1"/>
</dbReference>
<name>A0A8H8DB56_9ASCO</name>
<dbReference type="RefSeq" id="XP_067547666.1">
    <property type="nucleotide sequence ID" value="XM_067693112.1"/>
</dbReference>
<dbReference type="CDD" id="cd07280">
    <property type="entry name" value="PX_YPT35"/>
    <property type="match status" value="1"/>
</dbReference>
<keyword evidence="12" id="KW-1185">Reference proteome</keyword>
<comment type="caution">
    <text evidence="11">The sequence shown here is derived from an EMBL/GenBank/DDBJ whole genome shotgun (WGS) entry which is preliminary data.</text>
</comment>
<evidence type="ECO:0000256" key="8">
    <source>
        <dbReference type="ARBA" id="ARBA00033774"/>
    </source>
</evidence>
<evidence type="ECO:0000259" key="10">
    <source>
        <dbReference type="PROSITE" id="PS50195"/>
    </source>
</evidence>
<evidence type="ECO:0000256" key="2">
    <source>
        <dbReference type="ARBA" id="ARBA00004481"/>
    </source>
</evidence>
<evidence type="ECO:0000256" key="9">
    <source>
        <dbReference type="ARBA" id="ARBA00033785"/>
    </source>
</evidence>
<keyword evidence="4" id="KW-0926">Vacuole</keyword>
<dbReference type="Proteomes" id="UP000669133">
    <property type="component" value="Unassembled WGS sequence"/>
</dbReference>
<reference evidence="11 12" key="1">
    <citation type="submission" date="2020-12" db="EMBL/GenBank/DDBJ databases">
        <title>Effect of drift, selection, and recombination on the evolution of hybrid genomes in Candida yeast pathogens.</title>
        <authorList>
            <person name="Mixao V."/>
            <person name="Ksiezopolska E."/>
            <person name="Saus E."/>
            <person name="Boekhout T."/>
            <person name="Gacser A."/>
            <person name="Gabaldon T."/>
        </authorList>
    </citation>
    <scope>NUCLEOTIDE SEQUENCE [LARGE SCALE GENOMIC DNA]</scope>
    <source>
        <strain evidence="11 12">BP57</strain>
    </source>
</reference>
<evidence type="ECO:0000313" key="11">
    <source>
        <dbReference type="EMBL" id="KAG5418550.1"/>
    </source>
</evidence>
<evidence type="ECO:0000256" key="6">
    <source>
        <dbReference type="ARBA" id="ARBA00023136"/>
    </source>
</evidence>
<evidence type="ECO:0000256" key="5">
    <source>
        <dbReference type="ARBA" id="ARBA00022753"/>
    </source>
</evidence>
<dbReference type="GO" id="GO:0010008">
    <property type="term" value="C:endosome membrane"/>
    <property type="evidence" value="ECO:0007669"/>
    <property type="project" value="UniProtKB-SubCell"/>
</dbReference>
<dbReference type="InterPro" id="IPR037917">
    <property type="entry name" value="Ypt35_PX"/>
</dbReference>
<evidence type="ECO:0000256" key="4">
    <source>
        <dbReference type="ARBA" id="ARBA00022554"/>
    </source>
</evidence>
<sequence length="168" mass="19323">MTRRKSYSVSQLNNALPIPIEMNSGEDLVTHQRNHESHITDVRVGEHYLVRGSTTTTSSSSSSTGQYIAWQIKISINDLDYSSIVLYKRYSEILQLYYDLQSYYKGDSEIVIPQPPPKDSFKFERLVMSSSWLEDRRNGLQWFLSSVLLDPVLQKGPVVKQFILGKED</sequence>
<dbReference type="EMBL" id="JAEOAQ010000005">
    <property type="protein sequence ID" value="KAG5418550.1"/>
    <property type="molecule type" value="Genomic_DNA"/>
</dbReference>
<dbReference type="PROSITE" id="PS50195">
    <property type="entry name" value="PX"/>
    <property type="match status" value="1"/>
</dbReference>
<comment type="similarity">
    <text evidence="3">Belongs to the YPT35 family.</text>
</comment>
<feature type="domain" description="PX" evidence="10">
    <location>
        <begin position="48"/>
        <end position="168"/>
    </location>
</feature>
<dbReference type="InterPro" id="IPR001683">
    <property type="entry name" value="PX_dom"/>
</dbReference>
<dbReference type="InterPro" id="IPR036871">
    <property type="entry name" value="PX_dom_sf"/>
</dbReference>
<evidence type="ECO:0000256" key="7">
    <source>
        <dbReference type="ARBA" id="ARBA00033728"/>
    </source>
</evidence>
<protein>
    <recommendedName>
        <fullName evidence="8">Endosomal/vacuolar adapter protein YPT35</fullName>
    </recommendedName>
    <alternativeName>
        <fullName evidence="9">PX domain-containing protein YPT35</fullName>
    </alternativeName>
</protein>
<evidence type="ECO:0000313" key="12">
    <source>
        <dbReference type="Proteomes" id="UP000669133"/>
    </source>
</evidence>
<dbReference type="GO" id="GO:0032266">
    <property type="term" value="F:phosphatidylinositol-3-phosphate binding"/>
    <property type="evidence" value="ECO:0007669"/>
    <property type="project" value="InterPro"/>
</dbReference>
<evidence type="ECO:0000256" key="3">
    <source>
        <dbReference type="ARBA" id="ARBA00007426"/>
    </source>
</evidence>
<keyword evidence="6" id="KW-0472">Membrane</keyword>
<keyword evidence="5" id="KW-0967">Endosome</keyword>
<accession>A0A8H8DB56</accession>
<comment type="function">
    <text evidence="7">Recruits the lipid transfer protein VPS13 to endosomal and vacuolar membranes.</text>
</comment>
<evidence type="ECO:0000256" key="1">
    <source>
        <dbReference type="ARBA" id="ARBA00004148"/>
    </source>
</evidence>
<dbReference type="SUPFAM" id="SSF64268">
    <property type="entry name" value="PX domain"/>
    <property type="match status" value="1"/>
</dbReference>
<dbReference type="GO" id="GO:0005774">
    <property type="term" value="C:vacuolar membrane"/>
    <property type="evidence" value="ECO:0007669"/>
    <property type="project" value="UniProtKB-SubCell"/>
</dbReference>
<dbReference type="GeneID" id="93652707"/>